<feature type="transmembrane region" description="Helical" evidence="6">
    <location>
        <begin position="90"/>
        <end position="109"/>
    </location>
</feature>
<evidence type="ECO:0000256" key="3">
    <source>
        <dbReference type="ARBA" id="ARBA00022989"/>
    </source>
</evidence>
<gene>
    <name evidence="8" type="ORF">L198_02340</name>
</gene>
<dbReference type="GeneID" id="30191553"/>
<evidence type="ECO:0000256" key="1">
    <source>
        <dbReference type="ARBA" id="ARBA00004141"/>
    </source>
</evidence>
<evidence type="ECO:0000256" key="4">
    <source>
        <dbReference type="ARBA" id="ARBA00023136"/>
    </source>
</evidence>
<dbReference type="RefSeq" id="XP_019033544.1">
    <property type="nucleotide sequence ID" value="XM_019174492.1"/>
</dbReference>
<name>A0A1E3JRN9_9TREE</name>
<keyword evidence="2 6" id="KW-0812">Transmembrane</keyword>
<feature type="transmembrane region" description="Helical" evidence="6">
    <location>
        <begin position="50"/>
        <end position="70"/>
    </location>
</feature>
<dbReference type="GO" id="GO:0043130">
    <property type="term" value="F:ubiquitin binding"/>
    <property type="evidence" value="ECO:0007669"/>
    <property type="project" value="InterPro"/>
</dbReference>
<dbReference type="AlphaFoldDB" id="A0A1E3JRN9"/>
<comment type="caution">
    <text evidence="8">The sequence shown here is derived from an EMBL/GenBank/DDBJ whole genome shotgun (WGS) entry which is preliminary data.</text>
</comment>
<keyword evidence="3 6" id="KW-1133">Transmembrane helix</keyword>
<dbReference type="EMBL" id="AWGH01000005">
    <property type="protein sequence ID" value="ODO03493.1"/>
    <property type="molecule type" value="Genomic_DNA"/>
</dbReference>
<evidence type="ECO:0000259" key="7">
    <source>
        <dbReference type="PROSITE" id="PS51140"/>
    </source>
</evidence>
<dbReference type="InterPro" id="IPR009060">
    <property type="entry name" value="UBA-like_sf"/>
</dbReference>
<dbReference type="Pfam" id="PF02845">
    <property type="entry name" value="CUE"/>
    <property type="match status" value="1"/>
</dbReference>
<dbReference type="Proteomes" id="UP000094819">
    <property type="component" value="Unassembled WGS sequence"/>
</dbReference>
<protein>
    <recommendedName>
        <fullName evidence="7">CUE domain-containing protein</fullName>
    </recommendedName>
</protein>
<keyword evidence="4 6" id="KW-0472">Membrane</keyword>
<reference evidence="8 9" key="1">
    <citation type="submission" date="2016-06" db="EMBL/GenBank/DDBJ databases">
        <title>Evolution of pathogenesis and genome organization in the Tremellales.</title>
        <authorList>
            <person name="Cuomo C."/>
            <person name="Litvintseva A."/>
            <person name="Heitman J."/>
            <person name="Chen Y."/>
            <person name="Sun S."/>
            <person name="Springer D."/>
            <person name="Dromer F."/>
            <person name="Young S."/>
            <person name="Zeng Q."/>
            <person name="Chapman S."/>
            <person name="Gujja S."/>
            <person name="Saif S."/>
            <person name="Birren B."/>
        </authorList>
    </citation>
    <scope>NUCLEOTIDE SEQUENCE [LARGE SCALE GENOMIC DNA]</scope>
    <source>
        <strain evidence="8 9">CBS 7118</strain>
    </source>
</reference>
<evidence type="ECO:0000256" key="2">
    <source>
        <dbReference type="ARBA" id="ARBA00022692"/>
    </source>
</evidence>
<dbReference type="InterPro" id="IPR003892">
    <property type="entry name" value="CUE"/>
</dbReference>
<dbReference type="PANTHER" id="PTHR43066:SF21">
    <property type="entry name" value="UBIQUITIN-ASSOCIATED DOMAIN-CONTAINING PROTEIN 2"/>
    <property type="match status" value="1"/>
</dbReference>
<evidence type="ECO:0000313" key="8">
    <source>
        <dbReference type="EMBL" id="ODO03493.1"/>
    </source>
</evidence>
<dbReference type="InterPro" id="IPR035952">
    <property type="entry name" value="Rhomboid-like_sf"/>
</dbReference>
<proteinExistence type="predicted"/>
<dbReference type="SUPFAM" id="SSF144091">
    <property type="entry name" value="Rhomboid-like"/>
    <property type="match status" value="1"/>
</dbReference>
<dbReference type="GO" id="GO:0004252">
    <property type="term" value="F:serine-type endopeptidase activity"/>
    <property type="evidence" value="ECO:0007669"/>
    <property type="project" value="TreeGrafter"/>
</dbReference>
<dbReference type="GO" id="GO:0016020">
    <property type="term" value="C:membrane"/>
    <property type="evidence" value="ECO:0007669"/>
    <property type="project" value="UniProtKB-SubCell"/>
</dbReference>
<accession>A0A1E3JRN9</accession>
<feature type="region of interest" description="Disordered" evidence="5">
    <location>
        <begin position="256"/>
        <end position="291"/>
    </location>
</feature>
<feature type="domain" description="CUE" evidence="7">
    <location>
        <begin position="309"/>
        <end position="352"/>
    </location>
</feature>
<dbReference type="PANTHER" id="PTHR43066">
    <property type="entry name" value="RHOMBOID-RELATED PROTEIN"/>
    <property type="match status" value="1"/>
</dbReference>
<organism evidence="8 9">
    <name type="scientific">Cryptococcus wingfieldii CBS 7118</name>
    <dbReference type="NCBI Taxonomy" id="1295528"/>
    <lineage>
        <taxon>Eukaryota</taxon>
        <taxon>Fungi</taxon>
        <taxon>Dikarya</taxon>
        <taxon>Basidiomycota</taxon>
        <taxon>Agaricomycotina</taxon>
        <taxon>Tremellomycetes</taxon>
        <taxon>Tremellales</taxon>
        <taxon>Cryptococcaceae</taxon>
        <taxon>Cryptococcus</taxon>
    </lineage>
</organism>
<comment type="subcellular location">
    <subcellularLocation>
        <location evidence="1">Membrane</location>
        <topology evidence="1">Multi-pass membrane protein</topology>
    </subcellularLocation>
</comment>
<dbReference type="OrthoDB" id="272778at2759"/>
<sequence>MPGLQHAGVTKGLMMLLGITTITTSLLGIKPYLHLQFVPHMSQYHQYWRILTHPFAFVNSAELLMGELLLYKASTHVERYDRQAFITKSFILVSSVLSTLLACATIIILHPFGIRSVPGGPYGIIFSLLWQYYRILVLSKPPSSTLMSLLGLLTGYIYRTSTLFPLPSFSLRSRRLLVRSSLKDYRISQPLFDLLARFFGPLVGESAGPRNAERVLPGQVNERVPGIEDLAARANTATARGADRRSLRAMLASRLQAEQPAAPGDNSSSPAVRTATVAEEDTNREPASTTAAMGEWVSEMTGRSGARAPTEEEIETLRGMFPNSGRDAIVRALQRNDNNTAQAVEALLEQAD</sequence>
<evidence type="ECO:0000256" key="6">
    <source>
        <dbReference type="SAM" id="Phobius"/>
    </source>
</evidence>
<dbReference type="SMART" id="SM00546">
    <property type="entry name" value="CUE"/>
    <property type="match status" value="1"/>
</dbReference>
<dbReference type="PROSITE" id="PS51140">
    <property type="entry name" value="CUE"/>
    <property type="match status" value="1"/>
</dbReference>
<dbReference type="SUPFAM" id="SSF46934">
    <property type="entry name" value="UBA-like"/>
    <property type="match status" value="1"/>
</dbReference>
<dbReference type="Gene3D" id="1.10.8.10">
    <property type="entry name" value="DNA helicase RuvA subunit, C-terminal domain"/>
    <property type="match status" value="1"/>
</dbReference>
<dbReference type="CDD" id="cd14279">
    <property type="entry name" value="CUE"/>
    <property type="match status" value="1"/>
</dbReference>
<feature type="transmembrane region" description="Helical" evidence="6">
    <location>
        <begin position="12"/>
        <end position="29"/>
    </location>
</feature>
<keyword evidence="9" id="KW-1185">Reference proteome</keyword>
<evidence type="ECO:0000313" key="9">
    <source>
        <dbReference type="Proteomes" id="UP000094819"/>
    </source>
</evidence>
<evidence type="ECO:0000256" key="5">
    <source>
        <dbReference type="SAM" id="MobiDB-lite"/>
    </source>
</evidence>